<gene>
    <name evidence="2" type="ORF">BG844_24755</name>
</gene>
<keyword evidence="3" id="KW-1185">Reference proteome</keyword>
<organism evidence="2 3">
    <name type="scientific">Couchioplanes caeruleus subsp. caeruleus</name>
    <dbReference type="NCBI Taxonomy" id="56427"/>
    <lineage>
        <taxon>Bacteria</taxon>
        <taxon>Bacillati</taxon>
        <taxon>Actinomycetota</taxon>
        <taxon>Actinomycetes</taxon>
        <taxon>Micromonosporales</taxon>
        <taxon>Micromonosporaceae</taxon>
        <taxon>Couchioplanes</taxon>
    </lineage>
</organism>
<dbReference type="AlphaFoldDB" id="A0A1K0GR34"/>
<proteinExistence type="predicted"/>
<feature type="region of interest" description="Disordered" evidence="1">
    <location>
        <begin position="1"/>
        <end position="43"/>
    </location>
</feature>
<reference evidence="2 3" key="1">
    <citation type="submission" date="2016-09" db="EMBL/GenBank/DDBJ databases">
        <title>Couchioplanes caeruleus draft genome sequence.</title>
        <authorList>
            <person name="Sheehan J."/>
            <person name="Caffrey P."/>
        </authorList>
    </citation>
    <scope>NUCLEOTIDE SEQUENCE [LARGE SCALE GENOMIC DNA]</scope>
    <source>
        <strain evidence="2 3">DSM 43634</strain>
    </source>
</reference>
<evidence type="ECO:0000313" key="3">
    <source>
        <dbReference type="Proteomes" id="UP000182486"/>
    </source>
</evidence>
<comment type="caution">
    <text evidence="2">The sequence shown here is derived from an EMBL/GenBank/DDBJ whole genome shotgun (WGS) entry which is preliminary data.</text>
</comment>
<sequence>MLNRLASRVLPRTSCPAQSRANRALAPASSPTNSATRASRESSAWAIRRFATQDWAARS</sequence>
<accession>A0A1K0GR34</accession>
<dbReference type="EMBL" id="MEIA01000285">
    <property type="protein sequence ID" value="OJF11707.1"/>
    <property type="molecule type" value="Genomic_DNA"/>
</dbReference>
<name>A0A1K0GR34_9ACTN</name>
<evidence type="ECO:0000256" key="1">
    <source>
        <dbReference type="SAM" id="MobiDB-lite"/>
    </source>
</evidence>
<protein>
    <submittedName>
        <fullName evidence="2">Uncharacterized protein</fullName>
    </submittedName>
</protein>
<dbReference type="Proteomes" id="UP000182486">
    <property type="component" value="Unassembled WGS sequence"/>
</dbReference>
<evidence type="ECO:0000313" key="2">
    <source>
        <dbReference type="EMBL" id="OJF11707.1"/>
    </source>
</evidence>